<feature type="transmembrane region" description="Helical" evidence="7">
    <location>
        <begin position="73"/>
        <end position="96"/>
    </location>
</feature>
<name>A0AAN8ST27_SOLBU</name>
<protein>
    <recommendedName>
        <fullName evidence="8">Hydroxyproline O-arabinosyltransferase-like domain-containing protein</fullName>
    </recommendedName>
</protein>
<dbReference type="EMBL" id="JBANQN010000012">
    <property type="protein sequence ID" value="KAK6773865.1"/>
    <property type="molecule type" value="Genomic_DNA"/>
</dbReference>
<comment type="caution">
    <text evidence="9">The sequence shown here is derived from an EMBL/GenBank/DDBJ whole genome shotgun (WGS) entry which is preliminary data.</text>
</comment>
<evidence type="ECO:0000256" key="3">
    <source>
        <dbReference type="ARBA" id="ARBA00022679"/>
    </source>
</evidence>
<evidence type="ECO:0000256" key="7">
    <source>
        <dbReference type="SAM" id="Phobius"/>
    </source>
</evidence>
<dbReference type="PANTHER" id="PTHR31485:SF36">
    <property type="entry name" value="HYDROXYPROLINE O-ARABINOSYLTRANSFERASE 3"/>
    <property type="match status" value="1"/>
</dbReference>
<sequence length="229" mass="25386">MLIGSGGGFRGLGSGVGYGCFGGRGEYGGSSGGEYGGSVGGVGGDSGGGGQQMVRTHNTLRQELLSMGRMTTLVFLFLVFSFVTYNVITMIIRYTFVGFEKSNSKAVGHRDPIIHMPHNLTKRNKSEKLLFHIALTSTDTPYSKWQCRSPDNLMDEIPTFVVDPLPQGFDMGYIVLNRPWAFIQWLEKAIIEEEYILMEEPDHIFLNPLPNLAYGDYPVAFPFFYMKPA</sequence>
<keyword evidence="4 7" id="KW-0812">Transmembrane</keyword>
<dbReference type="AlphaFoldDB" id="A0AAN8ST27"/>
<keyword evidence="2" id="KW-0328">Glycosyltransferase</keyword>
<comment type="subcellular location">
    <subcellularLocation>
        <location evidence="1">Membrane</location>
        <topology evidence="1">Single-pass membrane protein</topology>
    </subcellularLocation>
</comment>
<evidence type="ECO:0000313" key="9">
    <source>
        <dbReference type="EMBL" id="KAK6773865.1"/>
    </source>
</evidence>
<dbReference type="Pfam" id="PF23452">
    <property type="entry name" value="HPAT"/>
    <property type="match status" value="1"/>
</dbReference>
<dbReference type="InterPro" id="IPR056508">
    <property type="entry name" value="HPAT-like"/>
</dbReference>
<evidence type="ECO:0000256" key="2">
    <source>
        <dbReference type="ARBA" id="ARBA00022676"/>
    </source>
</evidence>
<evidence type="ECO:0000259" key="8">
    <source>
        <dbReference type="Pfam" id="PF23452"/>
    </source>
</evidence>
<dbReference type="PANTHER" id="PTHR31485">
    <property type="entry name" value="PEPTIDYL SERINE ALPHA-GALACTOSYLTRANSFERASE"/>
    <property type="match status" value="1"/>
</dbReference>
<dbReference type="GO" id="GO:0016757">
    <property type="term" value="F:glycosyltransferase activity"/>
    <property type="evidence" value="ECO:0007669"/>
    <property type="project" value="UniProtKB-KW"/>
</dbReference>
<evidence type="ECO:0000256" key="4">
    <source>
        <dbReference type="ARBA" id="ARBA00022692"/>
    </source>
</evidence>
<feature type="domain" description="Hydroxyproline O-arabinosyltransferase-like" evidence="8">
    <location>
        <begin position="150"/>
        <end position="228"/>
    </location>
</feature>
<evidence type="ECO:0000256" key="5">
    <source>
        <dbReference type="ARBA" id="ARBA00022989"/>
    </source>
</evidence>
<dbReference type="GO" id="GO:0016020">
    <property type="term" value="C:membrane"/>
    <property type="evidence" value="ECO:0007669"/>
    <property type="project" value="UniProtKB-SubCell"/>
</dbReference>
<dbReference type="Proteomes" id="UP001371456">
    <property type="component" value="Unassembled WGS sequence"/>
</dbReference>
<keyword evidence="5 7" id="KW-1133">Transmembrane helix</keyword>
<evidence type="ECO:0000313" key="10">
    <source>
        <dbReference type="Proteomes" id="UP001371456"/>
    </source>
</evidence>
<keyword evidence="6 7" id="KW-0472">Membrane</keyword>
<keyword evidence="3" id="KW-0808">Transferase</keyword>
<gene>
    <name evidence="9" type="ORF">RDI58_029104</name>
</gene>
<reference evidence="9 10" key="1">
    <citation type="submission" date="2024-02" db="EMBL/GenBank/DDBJ databases">
        <title>de novo genome assembly of Solanum bulbocastanum strain 11H21.</title>
        <authorList>
            <person name="Hosaka A.J."/>
        </authorList>
    </citation>
    <scope>NUCLEOTIDE SEQUENCE [LARGE SCALE GENOMIC DNA]</scope>
    <source>
        <tissue evidence="9">Young leaves</tissue>
    </source>
</reference>
<dbReference type="InterPro" id="IPR044845">
    <property type="entry name" value="HPAT/SRGT1-like"/>
</dbReference>
<accession>A0AAN8ST27</accession>
<evidence type="ECO:0000256" key="1">
    <source>
        <dbReference type="ARBA" id="ARBA00004167"/>
    </source>
</evidence>
<proteinExistence type="predicted"/>
<keyword evidence="10" id="KW-1185">Reference proteome</keyword>
<organism evidence="9 10">
    <name type="scientific">Solanum bulbocastanum</name>
    <name type="common">Wild potato</name>
    <dbReference type="NCBI Taxonomy" id="147425"/>
    <lineage>
        <taxon>Eukaryota</taxon>
        <taxon>Viridiplantae</taxon>
        <taxon>Streptophyta</taxon>
        <taxon>Embryophyta</taxon>
        <taxon>Tracheophyta</taxon>
        <taxon>Spermatophyta</taxon>
        <taxon>Magnoliopsida</taxon>
        <taxon>eudicotyledons</taxon>
        <taxon>Gunneridae</taxon>
        <taxon>Pentapetalae</taxon>
        <taxon>asterids</taxon>
        <taxon>lamiids</taxon>
        <taxon>Solanales</taxon>
        <taxon>Solanaceae</taxon>
        <taxon>Solanoideae</taxon>
        <taxon>Solaneae</taxon>
        <taxon>Solanum</taxon>
    </lineage>
</organism>
<evidence type="ECO:0000256" key="6">
    <source>
        <dbReference type="ARBA" id="ARBA00023136"/>
    </source>
</evidence>